<dbReference type="GeneID" id="113172795"/>
<gene>
    <name evidence="3" type="primary">EPSTI1</name>
</gene>
<dbReference type="GeneTree" id="ENSGT00390000013820"/>
<feature type="compositionally biased region" description="Basic and acidic residues" evidence="1">
    <location>
        <begin position="209"/>
        <end position="224"/>
    </location>
</feature>
<feature type="compositionally biased region" description="Basic and acidic residues" evidence="1">
    <location>
        <begin position="11"/>
        <end position="24"/>
    </location>
</feature>
<accession>A0AAQ6IFG5</accession>
<dbReference type="PANTHER" id="PTHR22529:SF1">
    <property type="entry name" value="EPITHELIAL-STROMAL INTERACTION PROTEIN 1"/>
    <property type="match status" value="1"/>
</dbReference>
<reference evidence="3" key="2">
    <citation type="submission" date="2025-08" db="UniProtKB">
        <authorList>
            <consortium name="Ensembl"/>
        </authorList>
    </citation>
    <scope>IDENTIFICATION</scope>
</reference>
<reference evidence="3 4" key="1">
    <citation type="submission" date="2021-04" db="EMBL/GenBank/DDBJ databases">
        <authorList>
            <consortium name="Wellcome Sanger Institute Data Sharing"/>
        </authorList>
    </citation>
    <scope>NUCLEOTIDE SEQUENCE [LARGE SCALE GENOMIC DNA]</scope>
</reference>
<protein>
    <recommendedName>
        <fullName evidence="2">CUE domain-containing protein</fullName>
    </recommendedName>
</protein>
<proteinExistence type="predicted"/>
<dbReference type="PANTHER" id="PTHR22529">
    <property type="entry name" value="EPITHELIAL-STROMAL INTERACTION PROTEIN 1"/>
    <property type="match status" value="1"/>
</dbReference>
<dbReference type="InterPro" id="IPR026185">
    <property type="entry name" value="EPSTI1"/>
</dbReference>
<sequence length="346" mass="40152">MDPYSQRNQLKIRDPRSDGSEHDQTQNPDRNAAVSGNPQQTDRQPPQTDRQPRYSDGFTMIPPNESRRSEMTMNAQKEEEAFQRWKETNRVTSVHVNPERLGGNVSLAEARQKQLTNLRCSKLQKKLKQDEQEKKRKREEEEKIQKMRAEQRQKAERLKERNEQEDQRRKEQLRQDHLRTTDSFLQSLERRAPGPVVSGCAPHTSSRSEAVESKQTDKPEKSVRDVQLEHRKVNAAFLEKLEGRGRGSENGVKMEGVQEAERPCLASEDFRQRLNISTDQQVHLAHLKPDPERSCSDGTEKADPEPDYDWALMKLMNSFPDYNKVFLDDILQQCSGNYEEACTLLL</sequence>
<reference evidence="3" key="3">
    <citation type="submission" date="2025-09" db="UniProtKB">
        <authorList>
            <consortium name="Ensembl"/>
        </authorList>
    </citation>
    <scope>IDENTIFICATION</scope>
</reference>
<evidence type="ECO:0000256" key="1">
    <source>
        <dbReference type="SAM" id="MobiDB-lite"/>
    </source>
</evidence>
<dbReference type="PROSITE" id="PS51140">
    <property type="entry name" value="CUE"/>
    <property type="match status" value="1"/>
</dbReference>
<dbReference type="CDD" id="cd14279">
    <property type="entry name" value="CUE"/>
    <property type="match status" value="1"/>
</dbReference>
<dbReference type="RefSeq" id="XP_026231608.1">
    <property type="nucleotide sequence ID" value="XM_026375823.1"/>
</dbReference>
<feature type="compositionally biased region" description="Basic and acidic residues" evidence="1">
    <location>
        <begin position="127"/>
        <end position="180"/>
    </location>
</feature>
<evidence type="ECO:0000313" key="4">
    <source>
        <dbReference type="Proteomes" id="UP000265040"/>
    </source>
</evidence>
<feature type="region of interest" description="Disordered" evidence="1">
    <location>
        <begin position="1"/>
        <end position="224"/>
    </location>
</feature>
<feature type="compositionally biased region" description="Polar residues" evidence="1">
    <location>
        <begin position="25"/>
        <end position="37"/>
    </location>
</feature>
<keyword evidence="4" id="KW-1185">Reference proteome</keyword>
<dbReference type="Proteomes" id="UP000265040">
    <property type="component" value="Chromosome 21"/>
</dbReference>
<feature type="compositionally biased region" description="Low complexity" evidence="1">
    <location>
        <begin position="38"/>
        <end position="49"/>
    </location>
</feature>
<name>A0AAQ6IFG5_ANATE</name>
<dbReference type="AlphaFoldDB" id="A0AAQ6IFG5"/>
<dbReference type="GO" id="GO:0043130">
    <property type="term" value="F:ubiquitin binding"/>
    <property type="evidence" value="ECO:0007669"/>
    <property type="project" value="InterPro"/>
</dbReference>
<feature type="compositionally biased region" description="Basic and acidic residues" evidence="1">
    <location>
        <begin position="65"/>
        <end position="89"/>
    </location>
</feature>
<organism evidence="3 4">
    <name type="scientific">Anabas testudineus</name>
    <name type="common">Climbing perch</name>
    <name type="synonym">Anthias testudineus</name>
    <dbReference type="NCBI Taxonomy" id="64144"/>
    <lineage>
        <taxon>Eukaryota</taxon>
        <taxon>Metazoa</taxon>
        <taxon>Chordata</taxon>
        <taxon>Craniata</taxon>
        <taxon>Vertebrata</taxon>
        <taxon>Euteleostomi</taxon>
        <taxon>Actinopterygii</taxon>
        <taxon>Neopterygii</taxon>
        <taxon>Teleostei</taxon>
        <taxon>Neoteleostei</taxon>
        <taxon>Acanthomorphata</taxon>
        <taxon>Anabantaria</taxon>
        <taxon>Anabantiformes</taxon>
        <taxon>Anabantoidei</taxon>
        <taxon>Anabantidae</taxon>
        <taxon>Anabas</taxon>
    </lineage>
</organism>
<evidence type="ECO:0000313" key="3">
    <source>
        <dbReference type="Ensembl" id="ENSATEP00000074049.1"/>
    </source>
</evidence>
<dbReference type="InterPro" id="IPR003892">
    <property type="entry name" value="CUE"/>
</dbReference>
<feature type="domain" description="CUE" evidence="2">
    <location>
        <begin position="307"/>
        <end position="346"/>
    </location>
</feature>
<evidence type="ECO:0000259" key="2">
    <source>
        <dbReference type="PROSITE" id="PS51140"/>
    </source>
</evidence>
<dbReference type="Ensembl" id="ENSATET00000078807.1">
    <property type="protein sequence ID" value="ENSATEP00000074049.1"/>
    <property type="gene ID" value="ENSATEG00000033857.1"/>
</dbReference>